<dbReference type="Proteomes" id="UP000658613">
    <property type="component" value="Unassembled WGS sequence"/>
</dbReference>
<protein>
    <recommendedName>
        <fullName evidence="1">DUF1023 domain-containing protein</fullName>
    </recommendedName>
</protein>
<gene>
    <name evidence="2" type="ORF">IW254_001915</name>
</gene>
<dbReference type="EMBL" id="JADOUE010000001">
    <property type="protein sequence ID" value="MBG6122946.1"/>
    <property type="molecule type" value="Genomic_DNA"/>
</dbReference>
<dbReference type="InterPro" id="IPR010427">
    <property type="entry name" value="DUF1023"/>
</dbReference>
<dbReference type="AlphaFoldDB" id="A0A931E360"/>
<dbReference type="Gene3D" id="3.40.50.1820">
    <property type="entry name" value="alpha/beta hydrolase"/>
    <property type="match status" value="1"/>
</dbReference>
<feature type="domain" description="DUF1023" evidence="1">
    <location>
        <begin position="220"/>
        <end position="329"/>
    </location>
</feature>
<organism evidence="2 3">
    <name type="scientific">Corynebacterium aquatimens</name>
    <dbReference type="NCBI Taxonomy" id="1190508"/>
    <lineage>
        <taxon>Bacteria</taxon>
        <taxon>Bacillati</taxon>
        <taxon>Actinomycetota</taxon>
        <taxon>Actinomycetes</taxon>
        <taxon>Mycobacteriales</taxon>
        <taxon>Corynebacteriaceae</taxon>
        <taxon>Corynebacterium</taxon>
    </lineage>
</organism>
<evidence type="ECO:0000313" key="3">
    <source>
        <dbReference type="Proteomes" id="UP000658613"/>
    </source>
</evidence>
<comment type="caution">
    <text evidence="2">The sequence shown here is derived from an EMBL/GenBank/DDBJ whole genome shotgun (WGS) entry which is preliminary data.</text>
</comment>
<proteinExistence type="predicted"/>
<dbReference type="Pfam" id="PF06259">
    <property type="entry name" value="Abhydrolase_8"/>
    <property type="match status" value="1"/>
</dbReference>
<keyword evidence="3" id="KW-1185">Reference proteome</keyword>
<accession>A0A931E360</accession>
<evidence type="ECO:0000313" key="2">
    <source>
        <dbReference type="EMBL" id="MBG6122946.1"/>
    </source>
</evidence>
<dbReference type="InterPro" id="IPR029058">
    <property type="entry name" value="AB_hydrolase_fold"/>
</dbReference>
<reference evidence="2" key="1">
    <citation type="submission" date="2020-11" db="EMBL/GenBank/DDBJ databases">
        <title>Sequencing the genomes of 1000 actinobacteria strains.</title>
        <authorList>
            <person name="Klenk H.-P."/>
        </authorList>
    </citation>
    <scope>NUCLEOTIDE SEQUENCE</scope>
    <source>
        <strain evidence="2">DSM 45632</strain>
    </source>
</reference>
<dbReference type="SUPFAM" id="SSF53474">
    <property type="entry name" value="alpha/beta-Hydrolases"/>
    <property type="match status" value="1"/>
</dbReference>
<sequence length="414" mass="43127">MIAFPLKSNELTAAAESLRIAEKEVLNRMDEVFLIALQINAAGFAGEAPEAGLAMMRRLARRYEKSSKELARNARVLETVAGLQRQLEFFADQLRFSGASPGRFAAQQAVIAWLREMGEELDAACAAELAAGAMCGAEAQVSRLADADGVAVGALNEEHLASAPPEVREAVERAGGTVLEGGPSGYTVMVGDAVNPNSIITVVSGVSSGGVDNLPGAIYRAQHIAEKTGASVVVWQGYDAPKDLARGLSPGAARKGADDLAAFQSALNRRYPDARQVVMGHSYGSVVTAKAAKEHGLEADAVVLAGSPGVPVEHADELRLLNDGHPWAPSTSTVHPGGGPGVYVADSDKDIIKALRGPTGAVHGYNPARPGFGATPIYGIQGGHNDYWDDPAFLNALKGIADGPTQTRVPSGTH</sequence>
<evidence type="ECO:0000259" key="1">
    <source>
        <dbReference type="Pfam" id="PF06259"/>
    </source>
</evidence>
<name>A0A931E360_9CORY</name>
<dbReference type="RefSeq" id="WP_196825253.1">
    <property type="nucleotide sequence ID" value="NZ_CP046980.1"/>
</dbReference>